<evidence type="ECO:0000313" key="1">
    <source>
        <dbReference type="EMBL" id="AGO17499.1"/>
    </source>
</evidence>
<protein>
    <submittedName>
        <fullName evidence="1">DSBA oxidoreductase</fullName>
    </submittedName>
</protein>
<dbReference type="AlphaFoldDB" id="A0A806J7B9"/>
<dbReference type="InterPro" id="IPR036249">
    <property type="entry name" value="Thioredoxin-like_sf"/>
</dbReference>
<dbReference type="Proteomes" id="UP000014672">
    <property type="component" value="Chromosome"/>
</dbReference>
<proteinExistence type="predicted"/>
<evidence type="ECO:0000313" key="2">
    <source>
        <dbReference type="Proteomes" id="UP000014672"/>
    </source>
</evidence>
<reference evidence="1 2" key="1">
    <citation type="journal article" date="2013" name="PLoS ONE">
        <title>Complete Genome Analysis of a Haemophilus parasuis Serovar 12 Strain from China.</title>
        <authorList>
            <person name="Li Y."/>
            <person name="Kwok A.H."/>
            <person name="Jiang J."/>
            <person name="Zou Y."/>
            <person name="Zheng F."/>
            <person name="Chen P."/>
            <person name="Hou C."/>
            <person name="Leung F.C."/>
            <person name="Jiang P."/>
        </authorList>
    </citation>
    <scope>NUCLEOTIDE SEQUENCE [LARGE SCALE GENOMIC DNA]</scope>
    <source>
        <strain evidence="1 2">ZJ0906</strain>
    </source>
</reference>
<name>A0A806J7B9_GLAPU</name>
<dbReference type="KEGG" id="hpaz:K756_12110"/>
<accession>A0A806J7B9</accession>
<sequence>MKIYYLFDPLCGWCYGASATLQKLNEIYPLALAPTGLFYQSGRKMDADFARYAWDNDQRLHIVPSQLLYGAGANLVDYVQRL</sequence>
<dbReference type="EMBL" id="CP005384">
    <property type="protein sequence ID" value="AGO17499.1"/>
    <property type="molecule type" value="Genomic_DNA"/>
</dbReference>
<organism evidence="1 2">
    <name type="scientific">Glaesserella parasuis ZJ0906</name>
    <dbReference type="NCBI Taxonomy" id="1322346"/>
    <lineage>
        <taxon>Bacteria</taxon>
        <taxon>Pseudomonadati</taxon>
        <taxon>Pseudomonadota</taxon>
        <taxon>Gammaproteobacteria</taxon>
        <taxon>Pasteurellales</taxon>
        <taxon>Pasteurellaceae</taxon>
        <taxon>Glaesserella</taxon>
    </lineage>
</organism>
<dbReference type="SUPFAM" id="SSF52833">
    <property type="entry name" value="Thioredoxin-like"/>
    <property type="match status" value="1"/>
</dbReference>
<gene>
    <name evidence="1" type="ORF">K756_12110</name>
</gene>
<dbReference type="Gene3D" id="3.40.30.10">
    <property type="entry name" value="Glutaredoxin"/>
    <property type="match status" value="1"/>
</dbReference>